<reference evidence="2 3" key="1">
    <citation type="submission" date="2015-03" db="EMBL/GenBank/DDBJ databases">
        <authorList>
            <person name="Radwan O."/>
            <person name="Al-Naeli F.A."/>
            <person name="Rendon G.A."/>
            <person name="Fields C."/>
        </authorList>
    </citation>
    <scope>NUCLEOTIDE SEQUENCE [LARGE SCALE GENOMIC DNA]</scope>
    <source>
        <strain evidence="2">CR-DP1</strain>
    </source>
</reference>
<accession>A0A0F4Z8X1</accession>
<evidence type="ECO:0008006" key="4">
    <source>
        <dbReference type="Google" id="ProtNLM"/>
    </source>
</evidence>
<name>A0A0F4Z8X1_9PEZI</name>
<feature type="region of interest" description="Disordered" evidence="1">
    <location>
        <begin position="267"/>
        <end position="295"/>
    </location>
</feature>
<dbReference type="OrthoDB" id="10260961at2759"/>
<proteinExistence type="predicted"/>
<dbReference type="AlphaFoldDB" id="A0A0F4Z8X1"/>
<sequence>MLPEPTLSFTLQSLHDNTSLDCRIYHPVSLEPSSNVPAWCRHSAIFAHPYAPLGGSYNDHIVQAATEVLLSQGYLVGTFNFRGASGSVGRTSWTAKPERSDYMSMVGFIIYYIHYLDPYHNKEKLILGRHNSAFKGVHNNKPTLILGGYSYGSMITCQLPPLSEILSLFESPPSGSPVAEIRTRAKHLAMNQNAILSSILESQSASRSPRHSLGMRVGGSETAVDRKSHESSRSLSINAEEIIRKGFNEVKTKLSPKRTSCGAFHKTIMTSEPPSPTSPVSPRTPKPLKSPKSPTLKIPKMIDAKLIDAVPDLIQPRVAYLLISPLQGLVTNLATMSLSPFSLSGRRSSNPPSPTDISENAEAKLWRHPTLAVFGDNDMFVPIAKLRAWKTKLSSMPDSKFVGQEISGASHFWVERGSMHIMKMLIREFSASLIPGS</sequence>
<organism evidence="2 3">
    <name type="scientific">Thielaviopsis punctulata</name>
    <dbReference type="NCBI Taxonomy" id="72032"/>
    <lineage>
        <taxon>Eukaryota</taxon>
        <taxon>Fungi</taxon>
        <taxon>Dikarya</taxon>
        <taxon>Ascomycota</taxon>
        <taxon>Pezizomycotina</taxon>
        <taxon>Sordariomycetes</taxon>
        <taxon>Hypocreomycetidae</taxon>
        <taxon>Microascales</taxon>
        <taxon>Ceratocystidaceae</taxon>
        <taxon>Thielaviopsis</taxon>
    </lineage>
</organism>
<dbReference type="EMBL" id="LAEV01001981">
    <property type="protein sequence ID" value="KKA26790.1"/>
    <property type="molecule type" value="Genomic_DNA"/>
</dbReference>
<dbReference type="PANTHER" id="PTHR42103">
    <property type="entry name" value="ALPHA/BETA-HYDROLASES SUPERFAMILY PROTEIN"/>
    <property type="match status" value="1"/>
</dbReference>
<gene>
    <name evidence="2" type="ORF">TD95_003162</name>
</gene>
<feature type="region of interest" description="Disordered" evidence="1">
    <location>
        <begin position="201"/>
        <end position="231"/>
    </location>
</feature>
<protein>
    <recommendedName>
        <fullName evidence="4">AB hydrolase-1 domain-containing protein</fullName>
    </recommendedName>
</protein>
<keyword evidence="3" id="KW-1185">Reference proteome</keyword>
<dbReference type="PANTHER" id="PTHR42103:SF2">
    <property type="entry name" value="AB HYDROLASE-1 DOMAIN-CONTAINING PROTEIN"/>
    <property type="match status" value="1"/>
</dbReference>
<evidence type="ECO:0000313" key="2">
    <source>
        <dbReference type="EMBL" id="KKA26790.1"/>
    </source>
</evidence>
<dbReference type="Gene3D" id="3.40.50.1820">
    <property type="entry name" value="alpha/beta hydrolase"/>
    <property type="match status" value="2"/>
</dbReference>
<dbReference type="InterPro" id="IPR029058">
    <property type="entry name" value="AB_hydrolase_fold"/>
</dbReference>
<comment type="caution">
    <text evidence="2">The sequence shown here is derived from an EMBL/GenBank/DDBJ whole genome shotgun (WGS) entry which is preliminary data.</text>
</comment>
<dbReference type="Proteomes" id="UP000033483">
    <property type="component" value="Unassembled WGS sequence"/>
</dbReference>
<feature type="compositionally biased region" description="Pro residues" evidence="1">
    <location>
        <begin position="273"/>
        <end position="285"/>
    </location>
</feature>
<evidence type="ECO:0000313" key="3">
    <source>
        <dbReference type="Proteomes" id="UP000033483"/>
    </source>
</evidence>
<dbReference type="SUPFAM" id="SSF53474">
    <property type="entry name" value="alpha/beta-Hydrolases"/>
    <property type="match status" value="1"/>
</dbReference>
<evidence type="ECO:0000256" key="1">
    <source>
        <dbReference type="SAM" id="MobiDB-lite"/>
    </source>
</evidence>